<dbReference type="AlphaFoldDB" id="A0A839ZVG3"/>
<accession>A0A839ZVG3</accession>
<sequence>MAGEVLAEAKAVGADRIIVGAHQPNAVSRLLGSNA</sequence>
<protein>
    <submittedName>
        <fullName evidence="1">Nucleotide-binding universal stress UspA family protein</fullName>
    </submittedName>
</protein>
<reference evidence="1 2" key="1">
    <citation type="submission" date="2020-08" db="EMBL/GenBank/DDBJ databases">
        <title>Genomic Encyclopedia of Type Strains, Phase IV (KMG-IV): sequencing the most valuable type-strain genomes for metagenomic binning, comparative biology and taxonomic classification.</title>
        <authorList>
            <person name="Goeker M."/>
        </authorList>
    </citation>
    <scope>NUCLEOTIDE SEQUENCE [LARGE SCALE GENOMIC DNA]</scope>
    <source>
        <strain evidence="1 2">DSM 21793</strain>
    </source>
</reference>
<gene>
    <name evidence="1" type="ORF">GGQ61_001172</name>
</gene>
<organism evidence="1 2">
    <name type="scientific">Phenylobacterium haematophilum</name>
    <dbReference type="NCBI Taxonomy" id="98513"/>
    <lineage>
        <taxon>Bacteria</taxon>
        <taxon>Pseudomonadati</taxon>
        <taxon>Pseudomonadota</taxon>
        <taxon>Alphaproteobacteria</taxon>
        <taxon>Caulobacterales</taxon>
        <taxon>Caulobacteraceae</taxon>
        <taxon>Phenylobacterium</taxon>
    </lineage>
</organism>
<evidence type="ECO:0000313" key="2">
    <source>
        <dbReference type="Proteomes" id="UP000530564"/>
    </source>
</evidence>
<keyword evidence="2" id="KW-1185">Reference proteome</keyword>
<comment type="caution">
    <text evidence="1">The sequence shown here is derived from an EMBL/GenBank/DDBJ whole genome shotgun (WGS) entry which is preliminary data.</text>
</comment>
<dbReference type="EMBL" id="JACIDK010000002">
    <property type="protein sequence ID" value="MBB3890455.1"/>
    <property type="molecule type" value="Genomic_DNA"/>
</dbReference>
<evidence type="ECO:0000313" key="1">
    <source>
        <dbReference type="EMBL" id="MBB3890455.1"/>
    </source>
</evidence>
<dbReference type="Proteomes" id="UP000530564">
    <property type="component" value="Unassembled WGS sequence"/>
</dbReference>
<name>A0A839ZVG3_9CAUL</name>
<proteinExistence type="predicted"/>